<dbReference type="GO" id="GO:0005509">
    <property type="term" value="F:calcium ion binding"/>
    <property type="evidence" value="ECO:0007669"/>
    <property type="project" value="InterPro"/>
</dbReference>
<evidence type="ECO:0000256" key="25">
    <source>
        <dbReference type="SAM" id="MobiDB-lite"/>
    </source>
</evidence>
<evidence type="ECO:0000256" key="5">
    <source>
        <dbReference type="ARBA" id="ARBA00004642"/>
    </source>
</evidence>
<dbReference type="GO" id="GO:0042383">
    <property type="term" value="C:sarcolemma"/>
    <property type="evidence" value="ECO:0007669"/>
    <property type="project" value="UniProtKB-SubCell"/>
</dbReference>
<evidence type="ECO:0000256" key="26">
    <source>
        <dbReference type="SAM" id="Phobius"/>
    </source>
</evidence>
<evidence type="ECO:0000256" key="14">
    <source>
        <dbReference type="ARBA" id="ARBA00023157"/>
    </source>
</evidence>
<dbReference type="EMBL" id="OU900098">
    <property type="protein sequence ID" value="CAH1185734.1"/>
    <property type="molecule type" value="Genomic_DNA"/>
</dbReference>
<feature type="region of interest" description="Disordered" evidence="25">
    <location>
        <begin position="1191"/>
        <end position="1263"/>
    </location>
</feature>
<evidence type="ECO:0000256" key="19">
    <source>
        <dbReference type="ARBA" id="ARBA00023567"/>
    </source>
</evidence>
<gene>
    <name evidence="29" type="ORF">PHYEVI_LOCUS8894</name>
</gene>
<dbReference type="CDD" id="cd11305">
    <property type="entry name" value="alpha_DG_C"/>
    <property type="match status" value="1"/>
</dbReference>
<dbReference type="PANTHER" id="PTHR21559">
    <property type="entry name" value="DYSTROGLYCAN-RELATED"/>
    <property type="match status" value="1"/>
</dbReference>
<dbReference type="InterPro" id="IPR008465">
    <property type="entry name" value="DAG1_C"/>
</dbReference>
<evidence type="ECO:0000256" key="9">
    <source>
        <dbReference type="ARBA" id="ARBA00022553"/>
    </source>
</evidence>
<feature type="transmembrane region" description="Helical" evidence="26">
    <location>
        <begin position="1111"/>
        <end position="1133"/>
    </location>
</feature>
<evidence type="ECO:0000256" key="12">
    <source>
        <dbReference type="ARBA" id="ARBA00022989"/>
    </source>
</evidence>
<feature type="domain" description="Peptidase S72" evidence="28">
    <location>
        <begin position="965"/>
        <end position="1078"/>
    </location>
</feature>
<feature type="region of interest" description="Disordered" evidence="25">
    <location>
        <begin position="308"/>
        <end position="353"/>
    </location>
</feature>
<dbReference type="GO" id="GO:0005654">
    <property type="term" value="C:nucleoplasm"/>
    <property type="evidence" value="ECO:0007669"/>
    <property type="project" value="UniProtKB-SubCell"/>
</dbReference>
<evidence type="ECO:0000256" key="21">
    <source>
        <dbReference type="ARBA" id="ARBA00026224"/>
    </source>
</evidence>
<dbReference type="Pfam" id="PF18424">
    <property type="entry name" value="a_DG1_N2"/>
    <property type="match status" value="1"/>
</dbReference>
<feature type="signal peptide" evidence="27">
    <location>
        <begin position="1"/>
        <end position="23"/>
    </location>
</feature>
<dbReference type="GO" id="GO:0043236">
    <property type="term" value="F:laminin binding"/>
    <property type="evidence" value="ECO:0007669"/>
    <property type="project" value="TreeGrafter"/>
</dbReference>
<evidence type="ECO:0000256" key="23">
    <source>
        <dbReference type="ARBA" id="ARBA00031034"/>
    </source>
</evidence>
<keyword evidence="6" id="KW-1003">Cell membrane</keyword>
<evidence type="ECO:0000256" key="7">
    <source>
        <dbReference type="ARBA" id="ARBA00022490"/>
    </source>
</evidence>
<feature type="chain" id="PRO_5040271547" description="Dystroglycan 1" evidence="27">
    <location>
        <begin position="24"/>
        <end position="1263"/>
    </location>
</feature>
<keyword evidence="14" id="KW-1015">Disulfide bond</keyword>
<dbReference type="GO" id="GO:0016011">
    <property type="term" value="C:dystroglycan complex"/>
    <property type="evidence" value="ECO:0007669"/>
    <property type="project" value="TreeGrafter"/>
</dbReference>
<dbReference type="OrthoDB" id="5990676at2759"/>
<dbReference type="AlphaFoldDB" id="A0A9P0GW51"/>
<dbReference type="PANTHER" id="PTHR21559:SF21">
    <property type="entry name" value="DYSTROGLYCAN 1"/>
    <property type="match status" value="1"/>
</dbReference>
<feature type="compositionally biased region" description="Low complexity" evidence="25">
    <location>
        <begin position="331"/>
        <end position="346"/>
    </location>
</feature>
<evidence type="ECO:0000259" key="28">
    <source>
        <dbReference type="PROSITE" id="PS51699"/>
    </source>
</evidence>
<reference evidence="29" key="1">
    <citation type="submission" date="2022-01" db="EMBL/GenBank/DDBJ databases">
        <authorList>
            <person name="King R."/>
        </authorList>
    </citation>
    <scope>NUCLEOTIDE SEQUENCE</scope>
</reference>
<evidence type="ECO:0000313" key="29">
    <source>
        <dbReference type="EMBL" id="CAH1185734.1"/>
    </source>
</evidence>
<evidence type="ECO:0000256" key="27">
    <source>
        <dbReference type="SAM" id="SignalP"/>
    </source>
</evidence>
<dbReference type="SUPFAM" id="SSF111006">
    <property type="entry name" value="Dystroglycan, domain 2"/>
    <property type="match status" value="1"/>
</dbReference>
<keyword evidence="10 26" id="KW-0812">Transmembrane</keyword>
<keyword evidence="26" id="KW-0472">Membrane</keyword>
<keyword evidence="9" id="KW-0597">Phosphoprotein</keyword>
<evidence type="ECO:0000256" key="17">
    <source>
        <dbReference type="ARBA" id="ARBA00023242"/>
    </source>
</evidence>
<comment type="function">
    <text evidence="20">Transmembrane protein that plays important roles in connecting the extracellular matrix to the cytoskeleton. Acts as a cell adhesion receptor in both muscle and non-muscle tissues. Receptor for both DMD and UTRN and, through these interactions, scaffolds axin to the cytoskeleton. Also functions in cell adhesion-mediated signaling and implicated in cell polarity.</text>
</comment>
<organism evidence="29 30">
    <name type="scientific">Phyllotreta striolata</name>
    <name type="common">Striped flea beetle</name>
    <name type="synonym">Crioceris striolata</name>
    <dbReference type="NCBI Taxonomy" id="444603"/>
    <lineage>
        <taxon>Eukaryota</taxon>
        <taxon>Metazoa</taxon>
        <taxon>Ecdysozoa</taxon>
        <taxon>Arthropoda</taxon>
        <taxon>Hexapoda</taxon>
        <taxon>Insecta</taxon>
        <taxon>Pterygota</taxon>
        <taxon>Neoptera</taxon>
        <taxon>Endopterygota</taxon>
        <taxon>Coleoptera</taxon>
        <taxon>Polyphaga</taxon>
        <taxon>Cucujiformia</taxon>
        <taxon>Chrysomeloidea</taxon>
        <taxon>Chrysomelidae</taxon>
        <taxon>Galerucinae</taxon>
        <taxon>Alticini</taxon>
        <taxon>Phyllotreta</taxon>
    </lineage>
</organism>
<dbReference type="Proteomes" id="UP001153712">
    <property type="component" value="Chromosome 5"/>
</dbReference>
<dbReference type="InterPro" id="IPR030398">
    <property type="entry name" value="SEA_DG_dom"/>
</dbReference>
<evidence type="ECO:0000256" key="2">
    <source>
        <dbReference type="ARBA" id="ARBA00004239"/>
    </source>
</evidence>
<evidence type="ECO:0000256" key="8">
    <source>
        <dbReference type="ARBA" id="ARBA00022525"/>
    </source>
</evidence>
<evidence type="ECO:0000256" key="16">
    <source>
        <dbReference type="ARBA" id="ARBA00023212"/>
    </source>
</evidence>
<dbReference type="GO" id="GO:0045211">
    <property type="term" value="C:postsynaptic membrane"/>
    <property type="evidence" value="ECO:0007669"/>
    <property type="project" value="UniProtKB-SubCell"/>
</dbReference>
<evidence type="ECO:0000256" key="18">
    <source>
        <dbReference type="ARBA" id="ARBA00023257"/>
    </source>
</evidence>
<dbReference type="GO" id="GO:0007411">
    <property type="term" value="P:axon guidance"/>
    <property type="evidence" value="ECO:0007669"/>
    <property type="project" value="TreeGrafter"/>
</dbReference>
<evidence type="ECO:0000256" key="3">
    <source>
        <dbReference type="ARBA" id="ARBA00004245"/>
    </source>
</evidence>
<dbReference type="GO" id="GO:0002009">
    <property type="term" value="P:morphogenesis of an epithelium"/>
    <property type="evidence" value="ECO:0007669"/>
    <property type="project" value="TreeGrafter"/>
</dbReference>
<keyword evidence="7" id="KW-0963">Cytoplasm</keyword>
<keyword evidence="30" id="KW-1185">Reference proteome</keyword>
<feature type="region of interest" description="Disordered" evidence="25">
    <location>
        <begin position="1082"/>
        <end position="1101"/>
    </location>
</feature>
<protein>
    <recommendedName>
        <fullName evidence="21">Dystroglycan 1</fullName>
    </recommendedName>
    <alternativeName>
        <fullName evidence="23">Dystroglycan</fullName>
    </alternativeName>
    <alternativeName>
        <fullName evidence="22">Dystrophin-associated glycoprotein 1</fullName>
    </alternativeName>
</protein>
<evidence type="ECO:0000256" key="24">
    <source>
        <dbReference type="ARBA" id="ARBA00034100"/>
    </source>
</evidence>
<dbReference type="InterPro" id="IPR041631">
    <property type="entry name" value="Alpha_DG1_N2"/>
</dbReference>
<dbReference type="Gene3D" id="3.30.70.1040">
    <property type="entry name" value="Dystroglycan, domain 2"/>
    <property type="match status" value="1"/>
</dbReference>
<keyword evidence="11 27" id="KW-0732">Signal</keyword>
<keyword evidence="18" id="KW-0628">Postsynaptic cell membrane</keyword>
<dbReference type="SMART" id="SM00736">
    <property type="entry name" value="CADG"/>
    <property type="match status" value="2"/>
</dbReference>
<feature type="compositionally biased region" description="Pro residues" evidence="25">
    <location>
        <begin position="1249"/>
        <end position="1263"/>
    </location>
</feature>
<keyword evidence="8" id="KW-0964">Secreted</keyword>
<evidence type="ECO:0000313" key="30">
    <source>
        <dbReference type="Proteomes" id="UP001153712"/>
    </source>
</evidence>
<dbReference type="GO" id="GO:0021675">
    <property type="term" value="P:nerve development"/>
    <property type="evidence" value="ECO:0007669"/>
    <property type="project" value="TreeGrafter"/>
</dbReference>
<evidence type="ECO:0000256" key="11">
    <source>
        <dbReference type="ARBA" id="ARBA00022729"/>
    </source>
</evidence>
<evidence type="ECO:0000256" key="15">
    <source>
        <dbReference type="ARBA" id="ARBA00023180"/>
    </source>
</evidence>
<dbReference type="GO" id="GO:0005856">
    <property type="term" value="C:cytoskeleton"/>
    <property type="evidence" value="ECO:0007669"/>
    <property type="project" value="UniProtKB-SubCell"/>
</dbReference>
<evidence type="ECO:0000256" key="1">
    <source>
        <dbReference type="ARBA" id="ARBA00004135"/>
    </source>
</evidence>
<proteinExistence type="predicted"/>
<dbReference type="GO" id="GO:0005576">
    <property type="term" value="C:extracellular region"/>
    <property type="evidence" value="ECO:0007669"/>
    <property type="project" value="UniProtKB-SubCell"/>
</dbReference>
<keyword evidence="16" id="KW-0206">Cytoskeleton</keyword>
<sequence length="1263" mass="142634">MSKFSIVVLALALSACVAGDGDAEDFAFDVADDLEVEFDGDKLVKWNERDLVAYVGRVFHLVVPIGGSEKDDNNFEVKRHSGKGLPSWLLFDKKGGVFWGVPLTQDVGILRLTIKDSKSNEEELAIKVVEPTEEPGAIEECQQNEDNTVLTLLLDKNIKAIKPKQRIIAINNIAKFFGLSYSAFTLKPQLEKDDITDSSVVLAGPGNLQTRTSKVTSLLQVAVGCEGRLWLSTAAMVHQLKQQARDGTVSEVLRLPLIGWRVKTETKPIVRTKRRVNGAAEDDFGSGDYNDEDEYYDDYEDYESEDLGDVEKVPPNSIDVGILPTSKHFTKPSVSTPTTTPSMDSTTHLHRHHHGEMNPSIPIVHHQTTHKNLIVDEVSPVSLPPTLLEVPTTTKLLLLPGQSKATKPDEVLNYEDNYDYGQYDDDDDDLDESIESETIIPDTNKNPIKVDSVTEEPIVKPTTSTELITDATSKPTSTSSTSSTTESIVIYSSSSITSTESVTQTTPVHTTAIITETPVESIEDNWKDTTTEQIYAISREATTKELTTETIYNLTNVPAFIYTDSTTVTQQHYDISTTPSTAATNATPIYEVPTTTPEELSTTEKEQFATQKATTIKEVTEIEYHKNFNPFIENRLQPIVVVAGKIFRSVIPRNTFKDFEDEYDLTYQLLDSNNNTISNNSWLQFNAARRELYGLPLANDTSKYVFWVKAFDKDGASEQEKLNIQVQQHKLEFVVNHEFSLLIRIEKHQEFNHYVDWSLKVLRALGKIYNTNMTEITVRKINYTSEPIIFTWSNDSIPTNYCPRTEIVGLFQTLTANDRGDPSRELNMALSPELRVKKVIYRELGVCEQPLTPVTPPTNFSPLLRNPIDNITATVGQLLIYRVKEDTFYDPEDVDPRMLNVSLLTGDRQNIPGDNWLQFDNKNREFYGIARKPGRSEYQLVCIDSGGKMVTDSLEVVVYPALKRAYNVEFSMNITDIPHEMFINSASLQRKFVEKLMFLFKEQTPAHFHFLPFKRSYDSTIVTWFNKSLSINRCPHEDIRRLESIVHNMNDRSISQKVHIAMEPEFKVSTIKVHLIGNCKPRVSQEPRPDVSTPIEESSPQPNHNEYLTNYILPALIVIIMLILAIIGALVLYRKKRIGKMNLEEDGRQSYGNKGKGIISLQRARFRREFRIIPGRFNAGIPVIFQEELEEKPEPGTKAPVILKDEKPPLAPPEYSKSGSVKLADDSEPYQPPPPFTRTQDNGRQSRPKPTPTYRKPPPYVPP</sequence>
<dbReference type="InterPro" id="IPR015919">
    <property type="entry name" value="Cadherin-like_sf"/>
</dbReference>
<dbReference type="PROSITE" id="PS51699">
    <property type="entry name" value="SEA_DG"/>
    <property type="match status" value="2"/>
</dbReference>
<dbReference type="InterPro" id="IPR013783">
    <property type="entry name" value="Ig-like_fold"/>
</dbReference>
<name>A0A9P0GW51_PHYSR</name>
<comment type="function">
    <text evidence="19">The dystroglycan complex is involved in a number of processes including laminin and basement membrane assembly, sarcolemmal stability, cell survival, peripheral nerve myelination, nodal structure, cell migration, and epithelial polarization.</text>
</comment>
<keyword evidence="17" id="KW-0539">Nucleus</keyword>
<evidence type="ECO:0000256" key="4">
    <source>
        <dbReference type="ARBA" id="ARBA00004251"/>
    </source>
</evidence>
<dbReference type="InterPro" id="IPR027468">
    <property type="entry name" value="Alpha-dystroglycan_domain_2"/>
</dbReference>
<keyword evidence="15" id="KW-0325">Glycoprotein</keyword>
<dbReference type="Pfam" id="PF05454">
    <property type="entry name" value="DAG1"/>
    <property type="match status" value="3"/>
</dbReference>
<accession>A0A9P0GW51</accession>
<feature type="domain" description="Peptidase S72" evidence="28">
    <location>
        <begin position="734"/>
        <end position="846"/>
    </location>
</feature>
<keyword evidence="13" id="KW-0770">Synapse</keyword>
<dbReference type="Gene3D" id="2.60.40.10">
    <property type="entry name" value="Immunoglobulins"/>
    <property type="match status" value="3"/>
</dbReference>
<dbReference type="InterPro" id="IPR006644">
    <property type="entry name" value="Cadg"/>
</dbReference>
<evidence type="ECO:0000256" key="13">
    <source>
        <dbReference type="ARBA" id="ARBA00023018"/>
    </source>
</evidence>
<evidence type="ECO:0000256" key="22">
    <source>
        <dbReference type="ARBA" id="ARBA00030092"/>
    </source>
</evidence>
<dbReference type="PROSITE" id="PS51257">
    <property type="entry name" value="PROKAR_LIPOPROTEIN"/>
    <property type="match status" value="1"/>
</dbReference>
<evidence type="ECO:0000256" key="20">
    <source>
        <dbReference type="ARBA" id="ARBA00024991"/>
    </source>
</evidence>
<evidence type="ECO:0000256" key="10">
    <source>
        <dbReference type="ARBA" id="ARBA00022692"/>
    </source>
</evidence>
<dbReference type="SUPFAM" id="SSF49313">
    <property type="entry name" value="Cadherin-like"/>
    <property type="match status" value="3"/>
</dbReference>
<evidence type="ECO:0000256" key="6">
    <source>
        <dbReference type="ARBA" id="ARBA00022475"/>
    </source>
</evidence>
<comment type="subcellular location">
    <subcellularLocation>
        <location evidence="1">Cell membrane</location>
        <location evidence="1">Sarcolemma</location>
    </subcellularLocation>
    <subcellularLocation>
        <location evidence="4">Cell membrane</location>
        <topology evidence="4">Single-pass type I membrane protein</topology>
    </subcellularLocation>
    <subcellularLocation>
        <location evidence="3">Cytoplasm</location>
        <location evidence="3">Cytoskeleton</location>
    </subcellularLocation>
    <subcellularLocation>
        <location evidence="5">Nucleus</location>
        <location evidence="5">Nucleoplasm</location>
    </subcellularLocation>
    <subcellularLocation>
        <location evidence="24">Postsynaptic cell membrane</location>
    </subcellularLocation>
    <subcellularLocation>
        <location evidence="2">Secreted</location>
        <location evidence="2">Extracellular space</location>
    </subcellularLocation>
</comment>
<keyword evidence="12 26" id="KW-1133">Transmembrane helix</keyword>